<evidence type="ECO:0000256" key="4">
    <source>
        <dbReference type="ARBA" id="ARBA00022692"/>
    </source>
</evidence>
<feature type="transmembrane region" description="Helical" evidence="12">
    <location>
        <begin position="63"/>
        <end position="86"/>
    </location>
</feature>
<dbReference type="PANTHER" id="PTHR24240">
    <property type="entry name" value="OPSIN"/>
    <property type="match status" value="1"/>
</dbReference>
<dbReference type="CDD" id="cd15074">
    <property type="entry name" value="7tmA_Opsin5_neuropsin"/>
    <property type="match status" value="1"/>
</dbReference>
<keyword evidence="7" id="KW-0157">Chromophore</keyword>
<keyword evidence="5" id="KW-0681">Retinal protein</keyword>
<comment type="subcellular location">
    <subcellularLocation>
        <location evidence="1">Membrane</location>
        <topology evidence="1">Multi-pass membrane protein</topology>
    </subcellularLocation>
</comment>
<evidence type="ECO:0000256" key="3">
    <source>
        <dbReference type="ARBA" id="ARBA00022606"/>
    </source>
</evidence>
<feature type="transmembrane region" description="Helical" evidence="12">
    <location>
        <begin position="206"/>
        <end position="230"/>
    </location>
</feature>
<evidence type="ECO:0000256" key="12">
    <source>
        <dbReference type="SAM" id="Phobius"/>
    </source>
</evidence>
<dbReference type="EMBL" id="VZRX01017042">
    <property type="protein sequence ID" value="NWX34413.1"/>
    <property type="molecule type" value="Genomic_DNA"/>
</dbReference>
<feature type="non-terminal residue" evidence="14">
    <location>
        <position position="1"/>
    </location>
</feature>
<dbReference type="PROSITE" id="PS50262">
    <property type="entry name" value="G_PROTEIN_RECEP_F1_2"/>
    <property type="match status" value="1"/>
</dbReference>
<keyword evidence="2" id="KW-0600">Photoreceptor protein</keyword>
<dbReference type="AlphaFoldDB" id="A0A7K6VGY8"/>
<evidence type="ECO:0000256" key="10">
    <source>
        <dbReference type="ARBA" id="ARBA00023170"/>
    </source>
</evidence>
<dbReference type="SUPFAM" id="SSF81321">
    <property type="entry name" value="Family A G protein-coupled receptor-like"/>
    <property type="match status" value="1"/>
</dbReference>
<keyword evidence="8" id="KW-0297">G-protein coupled receptor</keyword>
<feature type="transmembrane region" description="Helical" evidence="12">
    <location>
        <begin position="154"/>
        <end position="179"/>
    </location>
</feature>
<keyword evidence="3" id="KW-0716">Sensory transduction</keyword>
<dbReference type="InterPro" id="IPR050125">
    <property type="entry name" value="GPCR_opsins"/>
</dbReference>
<dbReference type="OrthoDB" id="7217071at2759"/>
<evidence type="ECO:0000256" key="9">
    <source>
        <dbReference type="ARBA" id="ARBA00023136"/>
    </source>
</evidence>
<sequence>ILTVLGNSAVLATAARRSGLLKSAELLTVNLAVADTAMALSLYPLAIASAWSHAWLGGDASCVYYGLLGFLFGVCSMMTLCAMAVIRFLVTNSPKPDSNRIPKSTVCILIAFIWLYSLLWAILPLLGWGYYGPEPFGISCTIAWSEFHNSSNGFSFILSMFLLCTVLPALTIVACYLGIAWKVHKAYQEIQNIDRIPKAAKLEKKLTLMAVLISVGFLSSWTPYAAASFWSIFNSSDSLQPVVTLLPCLFAKSSTAYNPFIYYVFSKTFRCEVRKLQCCCARRGRYFSSDSPAGNPGSSLWSG</sequence>
<dbReference type="InterPro" id="IPR017452">
    <property type="entry name" value="GPCR_Rhodpsn_7TM"/>
</dbReference>
<evidence type="ECO:0000256" key="1">
    <source>
        <dbReference type="ARBA" id="ARBA00004141"/>
    </source>
</evidence>
<feature type="transmembrane region" description="Helical" evidence="12">
    <location>
        <begin position="106"/>
        <end position="126"/>
    </location>
</feature>
<dbReference type="GO" id="GO:0004930">
    <property type="term" value="F:G protein-coupled receptor activity"/>
    <property type="evidence" value="ECO:0007669"/>
    <property type="project" value="UniProtKB-KW"/>
</dbReference>
<dbReference type="Proteomes" id="UP000579558">
    <property type="component" value="Unassembled WGS sequence"/>
</dbReference>
<comment type="caution">
    <text evidence="14">The sequence shown here is derived from an EMBL/GenBank/DDBJ whole genome shotgun (WGS) entry which is preliminary data.</text>
</comment>
<dbReference type="InterPro" id="IPR027430">
    <property type="entry name" value="Retinal_BS"/>
</dbReference>
<organism evidence="14 15">
    <name type="scientific">Notiomystis cincta</name>
    <dbReference type="NCBI Taxonomy" id="366454"/>
    <lineage>
        <taxon>Eukaryota</taxon>
        <taxon>Metazoa</taxon>
        <taxon>Chordata</taxon>
        <taxon>Craniata</taxon>
        <taxon>Vertebrata</taxon>
        <taxon>Euteleostomi</taxon>
        <taxon>Archelosauria</taxon>
        <taxon>Archosauria</taxon>
        <taxon>Dinosauria</taxon>
        <taxon>Saurischia</taxon>
        <taxon>Theropoda</taxon>
        <taxon>Coelurosauria</taxon>
        <taxon>Aves</taxon>
        <taxon>Neognathae</taxon>
        <taxon>Neoaves</taxon>
        <taxon>Telluraves</taxon>
        <taxon>Australaves</taxon>
        <taxon>Passeriformes</taxon>
        <taxon>Notiomystidae</taxon>
        <taxon>Notiomystis</taxon>
    </lineage>
</organism>
<evidence type="ECO:0000259" key="13">
    <source>
        <dbReference type="PROSITE" id="PS50262"/>
    </source>
</evidence>
<dbReference type="PROSITE" id="PS00238">
    <property type="entry name" value="OPSIN"/>
    <property type="match status" value="1"/>
</dbReference>
<evidence type="ECO:0000256" key="5">
    <source>
        <dbReference type="ARBA" id="ARBA00022925"/>
    </source>
</evidence>
<evidence type="ECO:0000256" key="11">
    <source>
        <dbReference type="ARBA" id="ARBA00023224"/>
    </source>
</evidence>
<dbReference type="PRINTS" id="PR00237">
    <property type="entry name" value="GPCRRHODOPSN"/>
</dbReference>
<accession>A0A7K6VGY8</accession>
<keyword evidence="11" id="KW-0807">Transducer</keyword>
<name>A0A7K6VGY8_9PASS</name>
<dbReference type="FunFam" id="1.20.1070.10:FF:000219">
    <property type="entry name" value="Opsin 5-like 2"/>
    <property type="match status" value="1"/>
</dbReference>
<feature type="domain" description="G-protein coupled receptors family 1 profile" evidence="13">
    <location>
        <begin position="6"/>
        <end position="262"/>
    </location>
</feature>
<keyword evidence="6 12" id="KW-1133">Transmembrane helix</keyword>
<keyword evidence="15" id="KW-1185">Reference proteome</keyword>
<keyword evidence="9 12" id="KW-0472">Membrane</keyword>
<evidence type="ECO:0000313" key="14">
    <source>
        <dbReference type="EMBL" id="NWX34413.1"/>
    </source>
</evidence>
<feature type="non-terminal residue" evidence="14">
    <location>
        <position position="303"/>
    </location>
</feature>
<feature type="transmembrane region" description="Helical" evidence="12">
    <location>
        <begin position="242"/>
        <end position="265"/>
    </location>
</feature>
<evidence type="ECO:0000313" key="15">
    <source>
        <dbReference type="Proteomes" id="UP000579558"/>
    </source>
</evidence>
<evidence type="ECO:0000256" key="8">
    <source>
        <dbReference type="ARBA" id="ARBA00023040"/>
    </source>
</evidence>
<dbReference type="GO" id="GO:0016020">
    <property type="term" value="C:membrane"/>
    <property type="evidence" value="ECO:0007669"/>
    <property type="project" value="UniProtKB-SubCell"/>
</dbReference>
<evidence type="ECO:0000256" key="7">
    <source>
        <dbReference type="ARBA" id="ARBA00022991"/>
    </source>
</evidence>
<dbReference type="GO" id="GO:0007602">
    <property type="term" value="P:phototransduction"/>
    <property type="evidence" value="ECO:0007669"/>
    <property type="project" value="UniProtKB-KW"/>
</dbReference>
<protein>
    <submittedName>
        <fullName evidence="14">OPN5 protein</fullName>
    </submittedName>
</protein>
<feature type="transmembrane region" description="Helical" evidence="12">
    <location>
        <begin position="26"/>
        <end position="51"/>
    </location>
</feature>
<reference evidence="14 15" key="1">
    <citation type="submission" date="2019-09" db="EMBL/GenBank/DDBJ databases">
        <title>Bird 10,000 Genomes (B10K) Project - Family phase.</title>
        <authorList>
            <person name="Zhang G."/>
        </authorList>
    </citation>
    <scope>NUCLEOTIDE SEQUENCE [LARGE SCALE GENOMIC DNA]</scope>
    <source>
        <strain evidence="14">B10K-DU-029-75</strain>
    </source>
</reference>
<dbReference type="Pfam" id="PF00001">
    <property type="entry name" value="7tm_1"/>
    <property type="match status" value="1"/>
</dbReference>
<keyword evidence="4 12" id="KW-0812">Transmembrane</keyword>
<evidence type="ECO:0000256" key="6">
    <source>
        <dbReference type="ARBA" id="ARBA00022989"/>
    </source>
</evidence>
<dbReference type="GO" id="GO:0009881">
    <property type="term" value="F:photoreceptor activity"/>
    <property type="evidence" value="ECO:0007669"/>
    <property type="project" value="UniProtKB-KW"/>
</dbReference>
<evidence type="ECO:0000256" key="2">
    <source>
        <dbReference type="ARBA" id="ARBA00022543"/>
    </source>
</evidence>
<gene>
    <name evidence="14" type="primary">Opn5_1</name>
    <name evidence="14" type="ORF">NOTCIN_R06925</name>
</gene>
<keyword evidence="10" id="KW-0675">Receptor</keyword>
<proteinExistence type="predicted"/>
<dbReference type="Gene3D" id="1.20.1070.10">
    <property type="entry name" value="Rhodopsin 7-helix transmembrane proteins"/>
    <property type="match status" value="1"/>
</dbReference>
<dbReference type="InterPro" id="IPR000276">
    <property type="entry name" value="GPCR_Rhodpsn"/>
</dbReference>